<dbReference type="AlphaFoldDB" id="A0AAE9ZH74"/>
<dbReference type="KEGG" id="hfl:PUV54_07230"/>
<name>A0AAE9ZH74_9PROT</name>
<reference evidence="2" key="1">
    <citation type="submission" date="2023-02" db="EMBL/GenBank/DDBJ databases">
        <title>Genome sequence of Hyphococcus flavus.</title>
        <authorList>
            <person name="Rong J.-C."/>
            <person name="Zhao Q."/>
            <person name="Yi M."/>
            <person name="Wu J.-Y."/>
        </authorList>
    </citation>
    <scope>NUCLEOTIDE SEQUENCE</scope>
    <source>
        <strain evidence="2">MCCC 1K03223</strain>
    </source>
</reference>
<feature type="signal peptide" evidence="1">
    <location>
        <begin position="1"/>
        <end position="21"/>
    </location>
</feature>
<sequence>MRRLLIVASCVAGFSTSPLYAHPGSKILTTGSGDRTAMTGSVHYEDVNGVHIFRGGSAPQEDVLLGGSDYEPLMSKRIEIKIERTPFRRIRSLRTQGFYSGAAHPSRRYTQGFYSGPMGGR</sequence>
<keyword evidence="3" id="KW-1185">Reference proteome</keyword>
<dbReference type="EMBL" id="CP118166">
    <property type="protein sequence ID" value="WDI32988.1"/>
    <property type="molecule type" value="Genomic_DNA"/>
</dbReference>
<organism evidence="2 3">
    <name type="scientific">Hyphococcus flavus</name>
    <dbReference type="NCBI Taxonomy" id="1866326"/>
    <lineage>
        <taxon>Bacteria</taxon>
        <taxon>Pseudomonadati</taxon>
        <taxon>Pseudomonadota</taxon>
        <taxon>Alphaproteobacteria</taxon>
        <taxon>Parvularculales</taxon>
        <taxon>Parvularculaceae</taxon>
        <taxon>Hyphococcus</taxon>
    </lineage>
</organism>
<proteinExistence type="predicted"/>
<accession>A0AAE9ZH74</accession>
<evidence type="ECO:0000313" key="3">
    <source>
        <dbReference type="Proteomes" id="UP001214043"/>
    </source>
</evidence>
<evidence type="ECO:0000256" key="1">
    <source>
        <dbReference type="SAM" id="SignalP"/>
    </source>
</evidence>
<feature type="chain" id="PRO_5042172092" evidence="1">
    <location>
        <begin position="22"/>
        <end position="121"/>
    </location>
</feature>
<gene>
    <name evidence="2" type="ORF">PUV54_07230</name>
</gene>
<evidence type="ECO:0000313" key="2">
    <source>
        <dbReference type="EMBL" id="WDI32988.1"/>
    </source>
</evidence>
<dbReference type="Proteomes" id="UP001214043">
    <property type="component" value="Chromosome"/>
</dbReference>
<keyword evidence="1" id="KW-0732">Signal</keyword>
<dbReference type="RefSeq" id="WP_274494944.1">
    <property type="nucleotide sequence ID" value="NZ_CP118166.1"/>
</dbReference>
<protein>
    <submittedName>
        <fullName evidence="2">Uncharacterized protein</fullName>
    </submittedName>
</protein>